<evidence type="ECO:0000259" key="6">
    <source>
        <dbReference type="SMART" id="SM00082"/>
    </source>
</evidence>
<organism evidence="7 8">
    <name type="scientific">Dissostichus mawsoni</name>
    <name type="common">Antarctic cod</name>
    <dbReference type="NCBI Taxonomy" id="36200"/>
    <lineage>
        <taxon>Eukaryota</taxon>
        <taxon>Metazoa</taxon>
        <taxon>Chordata</taxon>
        <taxon>Craniata</taxon>
        <taxon>Vertebrata</taxon>
        <taxon>Euteleostomi</taxon>
        <taxon>Actinopterygii</taxon>
        <taxon>Neopterygii</taxon>
        <taxon>Teleostei</taxon>
        <taxon>Neoteleostei</taxon>
        <taxon>Acanthomorphata</taxon>
        <taxon>Eupercaria</taxon>
        <taxon>Perciformes</taxon>
        <taxon>Notothenioidei</taxon>
        <taxon>Nototheniidae</taxon>
        <taxon>Dissostichus</taxon>
    </lineage>
</organism>
<evidence type="ECO:0000256" key="5">
    <source>
        <dbReference type="SAM" id="SignalP"/>
    </source>
</evidence>
<dbReference type="SUPFAM" id="SSF52058">
    <property type="entry name" value="L domain-like"/>
    <property type="match status" value="2"/>
</dbReference>
<evidence type="ECO:0000256" key="3">
    <source>
        <dbReference type="ARBA" id="ARBA00022737"/>
    </source>
</evidence>
<name>A0A7J5YKF9_DISMA</name>
<evidence type="ECO:0000313" key="8">
    <source>
        <dbReference type="Proteomes" id="UP000518266"/>
    </source>
</evidence>
<reference evidence="7 8" key="1">
    <citation type="submission" date="2020-03" db="EMBL/GenBank/DDBJ databases">
        <title>Dissostichus mawsoni Genome sequencing and assembly.</title>
        <authorList>
            <person name="Park H."/>
        </authorList>
    </citation>
    <scope>NUCLEOTIDE SEQUENCE [LARGE SCALE GENOMIC DNA]</scope>
    <source>
        <strain evidence="7">DM0001</strain>
        <tissue evidence="7">Muscle</tissue>
    </source>
</reference>
<dbReference type="FunFam" id="3.80.10.10:FF:000770">
    <property type="entry name" value="Uncharacterized protein"/>
    <property type="match status" value="1"/>
</dbReference>
<dbReference type="InterPro" id="IPR003591">
    <property type="entry name" value="Leu-rich_rpt_typical-subtyp"/>
</dbReference>
<evidence type="ECO:0000256" key="2">
    <source>
        <dbReference type="ARBA" id="ARBA00022729"/>
    </source>
</evidence>
<dbReference type="AlphaFoldDB" id="A0A7J5YKF9"/>
<feature type="chain" id="PRO_5029916426" description="LRRCT domain-containing protein" evidence="5">
    <location>
        <begin position="22"/>
        <end position="523"/>
    </location>
</feature>
<sequence>MKSWCALAFLCFAYFFHSALSCPPLCKCYHRRAEVVCNAVPLTEYPSEGFPKNTTILTIQFTNITSISEQHLNATPRLRGLHLYSNHLQSLTPHLLRGVPLLNTLDLTGNRLSHLPAGVFNPAPLKDLVLKNNRIEMAEAEWLPDNSSITWLDLSGNSLTMVPTALLQKLPHLETLDIANNRLEKIFADSLVPLTKLERLNLQNNKLETLDPSVLHSTRNLTYLFLSRNKLNKLPQNVFQELTQLRHLSLDDNQLSHIPAGLLEPLSSLDEEGLDLTNNPWHCDGKVEYLWRWLQKNKKKVFLPETITCSRPQPLAGRSLMSLTLSAEVLCSQSSLMNFPVDGLPSNTSRISIQSSKLSSITASHLSAVPLLNNLQLYHNNLTSLPSDLLKNVPHLNVLDLTGNQLVHLPPNVFSHASLRSLVLKNNLIEVADAEWNQLQYLPPGLLDRNSSFQVILSGNPWVCDEKMEYLWKWLTVYPQNVFFLEERKVLLTHCQLTGSEQILNIRSSGGYPRSTQTARSSV</sequence>
<keyword evidence="3" id="KW-0677">Repeat</keyword>
<comment type="caution">
    <text evidence="7">The sequence shown here is derived from an EMBL/GenBank/DDBJ whole genome shotgun (WGS) entry which is preliminary data.</text>
</comment>
<dbReference type="Pfam" id="PF13855">
    <property type="entry name" value="LRR_8"/>
    <property type="match status" value="3"/>
</dbReference>
<dbReference type="GO" id="GO:0005886">
    <property type="term" value="C:plasma membrane"/>
    <property type="evidence" value="ECO:0007669"/>
    <property type="project" value="TreeGrafter"/>
</dbReference>
<evidence type="ECO:0000313" key="7">
    <source>
        <dbReference type="EMBL" id="KAF3849974.1"/>
    </source>
</evidence>
<protein>
    <recommendedName>
        <fullName evidence="6">LRRCT domain-containing protein</fullName>
    </recommendedName>
</protein>
<evidence type="ECO:0000256" key="4">
    <source>
        <dbReference type="ARBA" id="ARBA00023180"/>
    </source>
</evidence>
<dbReference type="PANTHER" id="PTHR24369">
    <property type="entry name" value="ANTIGEN BSP, PUTATIVE-RELATED"/>
    <property type="match status" value="1"/>
</dbReference>
<gene>
    <name evidence="7" type="ORF">F7725_019693</name>
</gene>
<dbReference type="InterPro" id="IPR032675">
    <property type="entry name" value="LRR_dom_sf"/>
</dbReference>
<dbReference type="PROSITE" id="PS51257">
    <property type="entry name" value="PROKAR_LIPOPROTEIN"/>
    <property type="match status" value="1"/>
</dbReference>
<dbReference type="SMART" id="SM00369">
    <property type="entry name" value="LRR_TYP"/>
    <property type="match status" value="9"/>
</dbReference>
<dbReference type="InterPro" id="IPR001611">
    <property type="entry name" value="Leu-rich_rpt"/>
</dbReference>
<dbReference type="PROSITE" id="PS51450">
    <property type="entry name" value="LRR"/>
    <property type="match status" value="4"/>
</dbReference>
<dbReference type="SMART" id="SM00082">
    <property type="entry name" value="LRRCT"/>
    <property type="match status" value="1"/>
</dbReference>
<dbReference type="InterPro" id="IPR000483">
    <property type="entry name" value="Cys-rich_flank_reg_C"/>
</dbReference>
<evidence type="ECO:0000256" key="1">
    <source>
        <dbReference type="ARBA" id="ARBA00022614"/>
    </source>
</evidence>
<feature type="domain" description="LRRCT" evidence="6">
    <location>
        <begin position="279"/>
        <end position="332"/>
    </location>
</feature>
<keyword evidence="4" id="KW-0325">Glycoprotein</keyword>
<proteinExistence type="predicted"/>
<dbReference type="InterPro" id="IPR050541">
    <property type="entry name" value="LRR_TM_domain-containing"/>
</dbReference>
<accession>A0A7J5YKF9</accession>
<keyword evidence="1" id="KW-0433">Leucine-rich repeat</keyword>
<dbReference type="Gene3D" id="3.80.10.10">
    <property type="entry name" value="Ribonuclease Inhibitor"/>
    <property type="match status" value="4"/>
</dbReference>
<keyword evidence="2 5" id="KW-0732">Signal</keyword>
<dbReference type="OrthoDB" id="1055097at2759"/>
<keyword evidence="8" id="KW-1185">Reference proteome</keyword>
<dbReference type="EMBL" id="JAAKFY010000011">
    <property type="protein sequence ID" value="KAF3849974.1"/>
    <property type="molecule type" value="Genomic_DNA"/>
</dbReference>
<feature type="signal peptide" evidence="5">
    <location>
        <begin position="1"/>
        <end position="21"/>
    </location>
</feature>
<dbReference type="Proteomes" id="UP000518266">
    <property type="component" value="Unassembled WGS sequence"/>
</dbReference>
<dbReference type="PANTHER" id="PTHR24369:SF210">
    <property type="entry name" value="CHAOPTIN-RELATED"/>
    <property type="match status" value="1"/>
</dbReference>
<dbReference type="SMART" id="SM00364">
    <property type="entry name" value="LRR_BAC"/>
    <property type="match status" value="7"/>
</dbReference>